<dbReference type="OrthoDB" id="19656at2759"/>
<name>A0A2U1QFL4_ARTAN</name>
<comment type="caution">
    <text evidence="1">The sequence shown here is derived from an EMBL/GenBank/DDBJ whole genome shotgun (WGS) entry which is preliminary data.</text>
</comment>
<gene>
    <name evidence="1" type="ORF">CTI12_AA036750</name>
</gene>
<evidence type="ECO:0000313" key="2">
    <source>
        <dbReference type="Proteomes" id="UP000245207"/>
    </source>
</evidence>
<accession>A0A2U1QFL4</accession>
<dbReference type="EMBL" id="PKPP01000161">
    <property type="protein sequence ID" value="PWA96778.1"/>
    <property type="molecule type" value="Genomic_DNA"/>
</dbReference>
<dbReference type="STRING" id="35608.A0A2U1QFL4"/>
<reference evidence="1 2" key="1">
    <citation type="journal article" date="2018" name="Mol. Plant">
        <title>The genome of Artemisia annua provides insight into the evolution of Asteraceae family and artemisinin biosynthesis.</title>
        <authorList>
            <person name="Shen Q."/>
            <person name="Zhang L."/>
            <person name="Liao Z."/>
            <person name="Wang S."/>
            <person name="Yan T."/>
            <person name="Shi P."/>
            <person name="Liu M."/>
            <person name="Fu X."/>
            <person name="Pan Q."/>
            <person name="Wang Y."/>
            <person name="Lv Z."/>
            <person name="Lu X."/>
            <person name="Zhang F."/>
            <person name="Jiang W."/>
            <person name="Ma Y."/>
            <person name="Chen M."/>
            <person name="Hao X."/>
            <person name="Li L."/>
            <person name="Tang Y."/>
            <person name="Lv G."/>
            <person name="Zhou Y."/>
            <person name="Sun X."/>
            <person name="Brodelius P.E."/>
            <person name="Rose J.K.C."/>
            <person name="Tang K."/>
        </authorList>
    </citation>
    <scope>NUCLEOTIDE SEQUENCE [LARGE SCALE GENOMIC DNA]</scope>
    <source>
        <strain evidence="2">cv. Huhao1</strain>
        <tissue evidence="1">Leaf</tissue>
    </source>
</reference>
<sequence length="363" mass="40834">MYNSGGESFIAAAGWRGAKAVDLDFLQQWFVLEFFEGCGFRCPPRKGYADFLQESVTPNLSLGREVFWAGQHHKSGLDYGARYNTDKMVELEKRETKKASTFDKPPNVPKIGELDLNALMFEASSTSLNANHYHVYLKGMPSWNGKPEGLHQDVACPDIGHNSQPRISSQEPIPSIVNQVAGGIGLSPFLNRVKDAKTIYKLDQVVIGYIEGVDRQKSSTKDDQNVGSINVLRIHIAESCNRILWHYVSNFAIGIANWSYNRRFMYVRVHKDYKSPFLISGCKVVDVYGTMLHIGISLFGPKQQSVHVYRIPPFHQNMGIMEFESVAYCGHQWLIYVMSLSKGLMFKPYPGPGYKTPSHGSLP</sequence>
<protein>
    <submittedName>
        <fullName evidence="1">Acyl-activating enzyme 17</fullName>
    </submittedName>
</protein>
<keyword evidence="2" id="KW-1185">Reference proteome</keyword>
<dbReference type="Proteomes" id="UP000245207">
    <property type="component" value="Unassembled WGS sequence"/>
</dbReference>
<organism evidence="1 2">
    <name type="scientific">Artemisia annua</name>
    <name type="common">Sweet wormwood</name>
    <dbReference type="NCBI Taxonomy" id="35608"/>
    <lineage>
        <taxon>Eukaryota</taxon>
        <taxon>Viridiplantae</taxon>
        <taxon>Streptophyta</taxon>
        <taxon>Embryophyta</taxon>
        <taxon>Tracheophyta</taxon>
        <taxon>Spermatophyta</taxon>
        <taxon>Magnoliopsida</taxon>
        <taxon>eudicotyledons</taxon>
        <taxon>Gunneridae</taxon>
        <taxon>Pentapetalae</taxon>
        <taxon>asterids</taxon>
        <taxon>campanulids</taxon>
        <taxon>Asterales</taxon>
        <taxon>Asteraceae</taxon>
        <taxon>Asteroideae</taxon>
        <taxon>Anthemideae</taxon>
        <taxon>Artemisiinae</taxon>
        <taxon>Artemisia</taxon>
    </lineage>
</organism>
<evidence type="ECO:0000313" key="1">
    <source>
        <dbReference type="EMBL" id="PWA96778.1"/>
    </source>
</evidence>
<dbReference type="AlphaFoldDB" id="A0A2U1QFL4"/>
<proteinExistence type="predicted"/>